<dbReference type="SUPFAM" id="SSF101756">
    <property type="entry name" value="Hypothetical protein YgiW"/>
    <property type="match status" value="1"/>
</dbReference>
<evidence type="ECO:0000313" key="2">
    <source>
        <dbReference type="Proteomes" id="UP001050975"/>
    </source>
</evidence>
<organism evidence="1 2">
    <name type="scientific">Microseira wollei NIES-4236</name>
    <dbReference type="NCBI Taxonomy" id="2530354"/>
    <lineage>
        <taxon>Bacteria</taxon>
        <taxon>Bacillati</taxon>
        <taxon>Cyanobacteriota</taxon>
        <taxon>Cyanophyceae</taxon>
        <taxon>Oscillatoriophycideae</taxon>
        <taxon>Aerosakkonematales</taxon>
        <taxon>Aerosakkonemataceae</taxon>
        <taxon>Microseira</taxon>
    </lineage>
</organism>
<dbReference type="AlphaFoldDB" id="A0AAV3X7V7"/>
<gene>
    <name evidence="1" type="ORF">MiSe_29920</name>
</gene>
<proteinExistence type="predicted"/>
<dbReference type="Proteomes" id="UP001050975">
    <property type="component" value="Unassembled WGS sequence"/>
</dbReference>
<name>A0AAV3X7V7_9CYAN</name>
<reference evidence="1" key="1">
    <citation type="submission" date="2019-10" db="EMBL/GenBank/DDBJ databases">
        <title>Draft genome sequece of Microseira wollei NIES-4236.</title>
        <authorList>
            <person name="Yamaguchi H."/>
            <person name="Suzuki S."/>
            <person name="Kawachi M."/>
        </authorList>
    </citation>
    <scope>NUCLEOTIDE SEQUENCE</scope>
    <source>
        <strain evidence="1">NIES-4236</strain>
    </source>
</reference>
<keyword evidence="2" id="KW-1185">Reference proteome</keyword>
<accession>A0AAV3X7V7</accession>
<evidence type="ECO:0000313" key="1">
    <source>
        <dbReference type="EMBL" id="GET38238.1"/>
    </source>
</evidence>
<dbReference type="EMBL" id="BLAY01000041">
    <property type="protein sequence ID" value="GET38238.1"/>
    <property type="molecule type" value="Genomic_DNA"/>
</dbReference>
<dbReference type="InterPro" id="IPR036700">
    <property type="entry name" value="BOBF_sf"/>
</dbReference>
<sequence>MSIRLSQVFTIPVQHQVLRIGTVSLMMGGLCGCANLAKSRLSFLPRPNVPITTIGDVQKSSPKSSTVYLEGEVGKQVPFVDSSAYELKDSTGSIWVVTKQKAPNQKDQVLLKAKVQHKNISVGGKTLKEVYVEEQQRL</sequence>
<comment type="caution">
    <text evidence="1">The sequence shown here is derived from an EMBL/GenBank/DDBJ whole genome shotgun (WGS) entry which is preliminary data.</text>
</comment>
<dbReference type="Gene3D" id="2.40.50.200">
    <property type="entry name" value="Bacterial OB-fold"/>
    <property type="match status" value="1"/>
</dbReference>
<protein>
    <submittedName>
        <fullName evidence="1">Uncharacterized protein</fullName>
    </submittedName>
</protein>
<dbReference type="RefSeq" id="WP_226581139.1">
    <property type="nucleotide sequence ID" value="NZ_BLAY01000041.1"/>
</dbReference>
<dbReference type="PROSITE" id="PS51257">
    <property type="entry name" value="PROKAR_LIPOPROTEIN"/>
    <property type="match status" value="1"/>
</dbReference>